<evidence type="ECO:0000313" key="1">
    <source>
        <dbReference type="EMBL" id="MDC9620704.1"/>
    </source>
</evidence>
<sequence>MENIAKNPLTASLNQQADLIIGQSFVFILTLTPDAPLTGTVEVNFTKATNINPPTGNLKFTAVKNKDGKIIKYTYVTMLTVSDALTEQEQITFNVDTNPSIPNITTLKFKCNLRTINSDSLGLTIDNVFLDTFNLEKNSVENKTKVSTILTDINGKTLSGVPIYIDSFRSNNLHECTIKDNNGNIITPQQVYTYDGLFLNSQSDGSIVFYIYPEKSLSMVLDLRCSVIDAFDYIPATSPLFFINTERPNPMDSLREPDILGGFPGPLTSNTGEPNFYASIDNYDNSKRGDYIVFMIKTDNDTTPKYSGYYVSVSNPNTELGQGKYSYSLPYDIFNISINYEFSYIVIFGEAAGSKTSRPYPVTYMGGAIYNPPTNVTRDYDLCKVYTSLGIGKAEIQPDTGISYDSIKRYLDNPSTPNTGLFVEVLGGNNIPGKVPLNSKVTLNVYIQSSNCNTHKSWTLPMPIKVDSQGIASLSFHIPFEFLNKIYPYDNGGPGSIYFDYEFNIGNEKNYGEIWEGLIDTRPE</sequence>
<protein>
    <recommendedName>
        <fullName evidence="3">Inverse autotransporter beta-barrel domain-containing protein</fullName>
    </recommendedName>
</protein>
<evidence type="ECO:0008006" key="3">
    <source>
        <dbReference type="Google" id="ProtNLM"/>
    </source>
</evidence>
<name>A0ABT5LZ51_9GAMM</name>
<accession>A0ABT5LZ51</accession>
<gene>
    <name evidence="1" type="ORF">PSI22_03410</name>
</gene>
<dbReference type="Proteomes" id="UP001214757">
    <property type="component" value="Unassembled WGS sequence"/>
</dbReference>
<evidence type="ECO:0000313" key="2">
    <source>
        <dbReference type="Proteomes" id="UP001214757"/>
    </source>
</evidence>
<dbReference type="RefSeq" id="WP_273578598.1">
    <property type="nucleotide sequence ID" value="NZ_JAQRFO010000004.1"/>
</dbReference>
<reference evidence="1 2" key="1">
    <citation type="submission" date="2023-02" db="EMBL/GenBank/DDBJ databases">
        <title>Entomopathogenic bacteria.</title>
        <authorList>
            <person name="Machado R.A."/>
        </authorList>
    </citation>
    <scope>NUCLEOTIDE SEQUENCE [LARGE SCALE GENOMIC DNA]</scope>
    <source>
        <strain evidence="1 2">XENO-7</strain>
    </source>
</reference>
<keyword evidence="2" id="KW-1185">Reference proteome</keyword>
<comment type="caution">
    <text evidence="1">The sequence shown here is derived from an EMBL/GenBank/DDBJ whole genome shotgun (WGS) entry which is preliminary data.</text>
</comment>
<dbReference type="EMBL" id="JAQRFO010000004">
    <property type="protein sequence ID" value="MDC9620704.1"/>
    <property type="molecule type" value="Genomic_DNA"/>
</dbReference>
<proteinExistence type="predicted"/>
<organism evidence="1 2">
    <name type="scientific">Xenorhabdus aichiensis</name>
    <dbReference type="NCBI Taxonomy" id="3025874"/>
    <lineage>
        <taxon>Bacteria</taxon>
        <taxon>Pseudomonadati</taxon>
        <taxon>Pseudomonadota</taxon>
        <taxon>Gammaproteobacteria</taxon>
        <taxon>Enterobacterales</taxon>
        <taxon>Morganellaceae</taxon>
        <taxon>Xenorhabdus</taxon>
    </lineage>
</organism>